<evidence type="ECO:0000256" key="8">
    <source>
        <dbReference type="SAM" id="MobiDB-lite"/>
    </source>
</evidence>
<comment type="similarity">
    <text evidence="2 7">Belongs to the methyltransferase superfamily. L-isoaspartyl/D-aspartyl protein methyltransferase family.</text>
</comment>
<evidence type="ECO:0000256" key="7">
    <source>
        <dbReference type="HAMAP-Rule" id="MF_00090"/>
    </source>
</evidence>
<dbReference type="PANTHER" id="PTHR11579:SF0">
    <property type="entry name" value="PROTEIN-L-ISOASPARTATE(D-ASPARTATE) O-METHYLTRANSFERASE"/>
    <property type="match status" value="1"/>
</dbReference>
<dbReference type="Proteomes" id="UP000248330">
    <property type="component" value="Unassembled WGS sequence"/>
</dbReference>
<evidence type="ECO:0000256" key="5">
    <source>
        <dbReference type="ARBA" id="ARBA00022679"/>
    </source>
</evidence>
<evidence type="ECO:0000313" key="9">
    <source>
        <dbReference type="EMBL" id="PXV68462.1"/>
    </source>
</evidence>
<feature type="compositionally biased region" description="Polar residues" evidence="8">
    <location>
        <begin position="16"/>
        <end position="27"/>
    </location>
</feature>
<evidence type="ECO:0000256" key="6">
    <source>
        <dbReference type="ARBA" id="ARBA00022691"/>
    </source>
</evidence>
<keyword evidence="5 7" id="KW-0808">Transferase</keyword>
<dbReference type="HAMAP" id="MF_00090">
    <property type="entry name" value="PIMT"/>
    <property type="match status" value="1"/>
</dbReference>
<dbReference type="CDD" id="cd02440">
    <property type="entry name" value="AdoMet_MTases"/>
    <property type="match status" value="1"/>
</dbReference>
<keyword evidence="3 7" id="KW-0963">Cytoplasm</keyword>
<name>A0A318EEP4_9GAMM</name>
<feature type="region of interest" description="Disordered" evidence="8">
    <location>
        <begin position="1"/>
        <end position="28"/>
    </location>
</feature>
<dbReference type="OrthoDB" id="9810066at2"/>
<dbReference type="GO" id="GO:0032259">
    <property type="term" value="P:methylation"/>
    <property type="evidence" value="ECO:0007669"/>
    <property type="project" value="UniProtKB-KW"/>
</dbReference>
<dbReference type="EC" id="2.1.1.77" evidence="7"/>
<dbReference type="GO" id="GO:0004719">
    <property type="term" value="F:protein-L-isoaspartate (D-aspartate) O-methyltransferase activity"/>
    <property type="evidence" value="ECO:0007669"/>
    <property type="project" value="UniProtKB-UniRule"/>
</dbReference>
<keyword evidence="6 7" id="KW-0949">S-adenosyl-L-methionine</keyword>
<sequence length="229" mass="24632">MGAGPVNVPRSPRGLSASSATPSSGQQRLVDELRSQGVTDERVLAAVARVPRHEFVDDALKNRAYENNALPIGHAQTISQPLVVAMMTMALLRGRKPQRVLEIGTGSGYQTAILAELVPTVFTVERIKPLSELARRRLAGLHYRNVHFGYADGINGWLPYAPYDGIVVTAGTETVPPALISQLSPSGRLVIPVGPQGAQSLRQIDRRGAGVREQDLGRVSFVPLLPGKH</sequence>
<accession>A0A318EEP4</accession>
<dbReference type="PROSITE" id="PS01279">
    <property type="entry name" value="PCMT"/>
    <property type="match status" value="1"/>
</dbReference>
<evidence type="ECO:0000256" key="1">
    <source>
        <dbReference type="ARBA" id="ARBA00004496"/>
    </source>
</evidence>
<dbReference type="AlphaFoldDB" id="A0A318EEP4"/>
<dbReference type="GO" id="GO:0030091">
    <property type="term" value="P:protein repair"/>
    <property type="evidence" value="ECO:0007669"/>
    <property type="project" value="UniProtKB-UniRule"/>
</dbReference>
<keyword evidence="4 7" id="KW-0489">Methyltransferase</keyword>
<gene>
    <name evidence="7" type="primary">pcm</name>
    <name evidence="9" type="ORF">C8D93_104160</name>
</gene>
<dbReference type="InterPro" id="IPR029063">
    <property type="entry name" value="SAM-dependent_MTases_sf"/>
</dbReference>
<evidence type="ECO:0000256" key="4">
    <source>
        <dbReference type="ARBA" id="ARBA00022603"/>
    </source>
</evidence>
<dbReference type="NCBIfam" id="NF001453">
    <property type="entry name" value="PRK00312.1"/>
    <property type="match status" value="1"/>
</dbReference>
<evidence type="ECO:0000256" key="3">
    <source>
        <dbReference type="ARBA" id="ARBA00022490"/>
    </source>
</evidence>
<protein>
    <recommendedName>
        <fullName evidence="7">Protein-L-isoaspartate O-methyltransferase</fullName>
        <ecNumber evidence="7">2.1.1.77</ecNumber>
    </recommendedName>
    <alternativeName>
        <fullName evidence="7">L-isoaspartyl protein carboxyl methyltransferase</fullName>
    </alternativeName>
    <alternativeName>
        <fullName evidence="7">Protein L-isoaspartyl methyltransferase</fullName>
    </alternativeName>
    <alternativeName>
        <fullName evidence="7">Protein-beta-aspartate methyltransferase</fullName>
        <shortName evidence="7">PIMT</shortName>
    </alternativeName>
</protein>
<evidence type="ECO:0000313" key="10">
    <source>
        <dbReference type="Proteomes" id="UP000248330"/>
    </source>
</evidence>
<proteinExistence type="inferred from homology"/>
<dbReference type="SUPFAM" id="SSF53335">
    <property type="entry name" value="S-adenosyl-L-methionine-dependent methyltransferases"/>
    <property type="match status" value="1"/>
</dbReference>
<reference evidence="9 10" key="1">
    <citation type="submission" date="2018-04" db="EMBL/GenBank/DDBJ databases">
        <title>Genomic Encyclopedia of Type Strains, Phase IV (KMG-IV): sequencing the most valuable type-strain genomes for metagenomic binning, comparative biology and taxonomic classification.</title>
        <authorList>
            <person name="Goeker M."/>
        </authorList>
    </citation>
    <scope>NUCLEOTIDE SEQUENCE [LARGE SCALE GENOMIC DNA]</scope>
    <source>
        <strain evidence="9 10">DSM 104150</strain>
    </source>
</reference>
<organism evidence="9 10">
    <name type="scientific">Sinimarinibacterium flocculans</name>
    <dbReference type="NCBI Taxonomy" id="985250"/>
    <lineage>
        <taxon>Bacteria</taxon>
        <taxon>Pseudomonadati</taxon>
        <taxon>Pseudomonadota</taxon>
        <taxon>Gammaproteobacteria</taxon>
        <taxon>Nevskiales</taxon>
        <taxon>Nevskiaceae</taxon>
        <taxon>Sinimarinibacterium</taxon>
    </lineage>
</organism>
<feature type="active site" evidence="7">
    <location>
        <position position="79"/>
    </location>
</feature>
<evidence type="ECO:0000256" key="2">
    <source>
        <dbReference type="ARBA" id="ARBA00005369"/>
    </source>
</evidence>
<dbReference type="NCBIfam" id="TIGR00080">
    <property type="entry name" value="pimt"/>
    <property type="match status" value="1"/>
</dbReference>
<comment type="subcellular location">
    <subcellularLocation>
        <location evidence="1 7">Cytoplasm</location>
    </subcellularLocation>
</comment>
<dbReference type="Gene3D" id="3.40.50.150">
    <property type="entry name" value="Vaccinia Virus protein VP39"/>
    <property type="match status" value="1"/>
</dbReference>
<dbReference type="PANTHER" id="PTHR11579">
    <property type="entry name" value="PROTEIN-L-ISOASPARTATE O-METHYLTRANSFERASE"/>
    <property type="match status" value="1"/>
</dbReference>
<dbReference type="InterPro" id="IPR000682">
    <property type="entry name" value="PCMT"/>
</dbReference>
<comment type="catalytic activity">
    <reaction evidence="7">
        <text>[protein]-L-isoaspartate + S-adenosyl-L-methionine = [protein]-L-isoaspartate alpha-methyl ester + S-adenosyl-L-homocysteine</text>
        <dbReference type="Rhea" id="RHEA:12705"/>
        <dbReference type="Rhea" id="RHEA-COMP:12143"/>
        <dbReference type="Rhea" id="RHEA-COMP:12144"/>
        <dbReference type="ChEBI" id="CHEBI:57856"/>
        <dbReference type="ChEBI" id="CHEBI:59789"/>
        <dbReference type="ChEBI" id="CHEBI:90596"/>
        <dbReference type="ChEBI" id="CHEBI:90598"/>
        <dbReference type="EC" id="2.1.1.77"/>
    </reaction>
</comment>
<dbReference type="Pfam" id="PF01135">
    <property type="entry name" value="PCMT"/>
    <property type="match status" value="1"/>
</dbReference>
<dbReference type="GO" id="GO:0005737">
    <property type="term" value="C:cytoplasm"/>
    <property type="evidence" value="ECO:0007669"/>
    <property type="project" value="UniProtKB-SubCell"/>
</dbReference>
<keyword evidence="10" id="KW-1185">Reference proteome</keyword>
<comment type="function">
    <text evidence="7">Catalyzes the methyl esterification of L-isoaspartyl residues in peptides and proteins that result from spontaneous decomposition of normal L-aspartyl and L-asparaginyl residues. It plays a role in the repair and/or degradation of damaged proteins.</text>
</comment>
<comment type="caution">
    <text evidence="9">The sequence shown here is derived from an EMBL/GenBank/DDBJ whole genome shotgun (WGS) entry which is preliminary data.</text>
</comment>
<dbReference type="FunFam" id="3.40.50.150:FF:000010">
    <property type="entry name" value="Protein-L-isoaspartate O-methyltransferase"/>
    <property type="match status" value="1"/>
</dbReference>
<dbReference type="RefSeq" id="WP_110264957.1">
    <property type="nucleotide sequence ID" value="NZ_CAKZQT010000022.1"/>
</dbReference>
<dbReference type="EMBL" id="QICN01000004">
    <property type="protein sequence ID" value="PXV68462.1"/>
    <property type="molecule type" value="Genomic_DNA"/>
</dbReference>